<dbReference type="Proteomes" id="UP000652761">
    <property type="component" value="Unassembled WGS sequence"/>
</dbReference>
<dbReference type="AlphaFoldDB" id="A0A843TCR4"/>
<comment type="caution">
    <text evidence="2">The sequence shown here is derived from an EMBL/GenBank/DDBJ whole genome shotgun (WGS) entry which is preliminary data.</text>
</comment>
<evidence type="ECO:0000313" key="2">
    <source>
        <dbReference type="EMBL" id="MQL68401.1"/>
    </source>
</evidence>
<evidence type="ECO:0000256" key="1">
    <source>
        <dbReference type="SAM" id="MobiDB-lite"/>
    </source>
</evidence>
<accession>A0A843TCR4</accession>
<gene>
    <name evidence="2" type="ORF">Taro_000711</name>
</gene>
<feature type="region of interest" description="Disordered" evidence="1">
    <location>
        <begin position="122"/>
        <end position="160"/>
    </location>
</feature>
<protein>
    <submittedName>
        <fullName evidence="2">Uncharacterized protein</fullName>
    </submittedName>
</protein>
<keyword evidence="3" id="KW-1185">Reference proteome</keyword>
<sequence>MKIPCSSFFSSLLLCPQPFSFVSQVSSNDLRVAVRKQINNHTNNTRDLSWFGPSHMEVLRLVPKQPLGISLTKGTVPLKDTTTPSTPAGLLLFPGQEGSPLLLQVAIGEKYLFPSATVPSGADHLRRPQGVHTHSRPQPEIHSRSRQLPQPESPTTTATVVVPSPTVRTPLSSGQNQVAVPRRQCKRPWQFRRCRTAFLMFAVVISGRPTSCIRPPRLCKLHRSCRHFWEVTALATPPGSSGPSGTTATVTISATHLLYTPPTVHPAPPLAFACHDRERSHIYPISDMRFNPWHLSLYKTTLATVQLHTQFLITLLSERELEWGSSGGDFGLPLLAWPVSDTQRPFLAISGLARLKQSLSKLLDGLLHITELCTLCCHC</sequence>
<reference evidence="2" key="1">
    <citation type="submission" date="2017-07" db="EMBL/GenBank/DDBJ databases">
        <title>Taro Niue Genome Assembly and Annotation.</title>
        <authorList>
            <person name="Atibalentja N."/>
            <person name="Keating K."/>
            <person name="Fields C.J."/>
        </authorList>
    </citation>
    <scope>NUCLEOTIDE SEQUENCE</scope>
    <source>
        <strain evidence="2">Niue_2</strain>
        <tissue evidence="2">Leaf</tissue>
    </source>
</reference>
<dbReference type="EMBL" id="NMUH01000013">
    <property type="protein sequence ID" value="MQL68401.1"/>
    <property type="molecule type" value="Genomic_DNA"/>
</dbReference>
<name>A0A843TCR4_COLES</name>
<evidence type="ECO:0000313" key="3">
    <source>
        <dbReference type="Proteomes" id="UP000652761"/>
    </source>
</evidence>
<proteinExistence type="predicted"/>
<organism evidence="2 3">
    <name type="scientific">Colocasia esculenta</name>
    <name type="common">Wild taro</name>
    <name type="synonym">Arum esculentum</name>
    <dbReference type="NCBI Taxonomy" id="4460"/>
    <lineage>
        <taxon>Eukaryota</taxon>
        <taxon>Viridiplantae</taxon>
        <taxon>Streptophyta</taxon>
        <taxon>Embryophyta</taxon>
        <taxon>Tracheophyta</taxon>
        <taxon>Spermatophyta</taxon>
        <taxon>Magnoliopsida</taxon>
        <taxon>Liliopsida</taxon>
        <taxon>Araceae</taxon>
        <taxon>Aroideae</taxon>
        <taxon>Colocasieae</taxon>
        <taxon>Colocasia</taxon>
    </lineage>
</organism>